<dbReference type="InterPro" id="IPR018062">
    <property type="entry name" value="HTH_AraC-typ_CS"/>
</dbReference>
<evidence type="ECO:0000313" key="6">
    <source>
        <dbReference type="Proteomes" id="UP001501822"/>
    </source>
</evidence>
<dbReference type="SMART" id="SM00342">
    <property type="entry name" value="HTH_ARAC"/>
    <property type="match status" value="1"/>
</dbReference>
<evidence type="ECO:0000256" key="1">
    <source>
        <dbReference type="ARBA" id="ARBA00023015"/>
    </source>
</evidence>
<dbReference type="Pfam" id="PF12833">
    <property type="entry name" value="HTH_18"/>
    <property type="match status" value="1"/>
</dbReference>
<sequence length="242" mass="26523">MERPMTPRFAIGDGYAFYEGPSGDGAFHRHAAFQIAGAVRGEVVMVDAAGTSHRAATLLVPPMAWHRLVPAEGLRTFFVEPHCAFADRLRAHCGTGVTPVPEWHGLSEQDVHRAAVRPAEELDPRLLTAMRILGEEQISMPDLAAKAGLSPQHLRALARRQLGMPLTRWRIWRRLRGGVEALRAGRPVAEAAVLGGFADQAHFTRRLREMIGLTPAVVLPLLCPPPPESVSPGKRRTPRSSR</sequence>
<dbReference type="PROSITE" id="PS01124">
    <property type="entry name" value="HTH_ARAC_FAMILY_2"/>
    <property type="match status" value="1"/>
</dbReference>
<dbReference type="InterPro" id="IPR018060">
    <property type="entry name" value="HTH_AraC"/>
</dbReference>
<comment type="caution">
    <text evidence="5">The sequence shown here is derived from an EMBL/GenBank/DDBJ whole genome shotgun (WGS) entry which is preliminary data.</text>
</comment>
<evidence type="ECO:0000313" key="5">
    <source>
        <dbReference type="EMBL" id="GAA0317552.1"/>
    </source>
</evidence>
<keyword evidence="1" id="KW-0805">Transcription regulation</keyword>
<evidence type="ECO:0000256" key="2">
    <source>
        <dbReference type="ARBA" id="ARBA00023125"/>
    </source>
</evidence>
<dbReference type="InterPro" id="IPR050204">
    <property type="entry name" value="AraC_XylS_family_regulators"/>
</dbReference>
<dbReference type="RefSeq" id="WP_252799990.1">
    <property type="nucleotide sequence ID" value="NZ_BAAABM010000007.1"/>
</dbReference>
<accession>A0ABP3FKV0</accession>
<keyword evidence="3" id="KW-0804">Transcription</keyword>
<organism evidence="5 6">
    <name type="scientific">Actinoallomurus spadix</name>
    <dbReference type="NCBI Taxonomy" id="79912"/>
    <lineage>
        <taxon>Bacteria</taxon>
        <taxon>Bacillati</taxon>
        <taxon>Actinomycetota</taxon>
        <taxon>Actinomycetes</taxon>
        <taxon>Streptosporangiales</taxon>
        <taxon>Thermomonosporaceae</taxon>
        <taxon>Actinoallomurus</taxon>
    </lineage>
</organism>
<dbReference type="EMBL" id="BAAABM010000007">
    <property type="protein sequence ID" value="GAA0317552.1"/>
    <property type="molecule type" value="Genomic_DNA"/>
</dbReference>
<dbReference type="Gene3D" id="1.10.10.60">
    <property type="entry name" value="Homeodomain-like"/>
    <property type="match status" value="1"/>
</dbReference>
<dbReference type="PANTHER" id="PTHR46796">
    <property type="entry name" value="HTH-TYPE TRANSCRIPTIONAL ACTIVATOR RHAS-RELATED"/>
    <property type="match status" value="1"/>
</dbReference>
<dbReference type="Proteomes" id="UP001501822">
    <property type="component" value="Unassembled WGS sequence"/>
</dbReference>
<reference evidence="6" key="1">
    <citation type="journal article" date="2019" name="Int. J. Syst. Evol. Microbiol.">
        <title>The Global Catalogue of Microorganisms (GCM) 10K type strain sequencing project: providing services to taxonomists for standard genome sequencing and annotation.</title>
        <authorList>
            <consortium name="The Broad Institute Genomics Platform"/>
            <consortium name="The Broad Institute Genome Sequencing Center for Infectious Disease"/>
            <person name="Wu L."/>
            <person name="Ma J."/>
        </authorList>
    </citation>
    <scope>NUCLEOTIDE SEQUENCE [LARGE SCALE GENOMIC DNA]</scope>
    <source>
        <strain evidence="6">JCM 3146</strain>
    </source>
</reference>
<dbReference type="PROSITE" id="PS00041">
    <property type="entry name" value="HTH_ARAC_FAMILY_1"/>
    <property type="match status" value="1"/>
</dbReference>
<name>A0ABP3FKV0_9ACTN</name>
<dbReference type="PANTHER" id="PTHR46796:SF2">
    <property type="entry name" value="TRANSCRIPTIONAL REGULATORY PROTEIN"/>
    <property type="match status" value="1"/>
</dbReference>
<gene>
    <name evidence="5" type="ORF">GCM10010151_04260</name>
</gene>
<evidence type="ECO:0000256" key="3">
    <source>
        <dbReference type="ARBA" id="ARBA00023163"/>
    </source>
</evidence>
<feature type="domain" description="HTH araC/xylS-type" evidence="4">
    <location>
        <begin position="124"/>
        <end position="221"/>
    </location>
</feature>
<keyword evidence="2" id="KW-0238">DNA-binding</keyword>
<proteinExistence type="predicted"/>
<evidence type="ECO:0000259" key="4">
    <source>
        <dbReference type="PROSITE" id="PS01124"/>
    </source>
</evidence>
<keyword evidence="6" id="KW-1185">Reference proteome</keyword>
<protein>
    <submittedName>
        <fullName evidence="5">AraC family transcriptional regulator</fullName>
    </submittedName>
</protein>